<evidence type="ECO:0000256" key="1">
    <source>
        <dbReference type="ARBA" id="ARBA00023002"/>
    </source>
</evidence>
<dbReference type="InterPro" id="IPR036250">
    <property type="entry name" value="AcylCo_DH-like_C"/>
</dbReference>
<dbReference type="RefSeq" id="WP_344979278.1">
    <property type="nucleotide sequence ID" value="NZ_BAAAVI010000062.1"/>
</dbReference>
<evidence type="ECO:0000259" key="3">
    <source>
        <dbReference type="Pfam" id="PF08028"/>
    </source>
</evidence>
<reference evidence="4 5" key="1">
    <citation type="journal article" date="2019" name="Int. J. Syst. Evol. Microbiol.">
        <title>The Global Catalogue of Microorganisms (GCM) 10K type strain sequencing project: providing services to taxonomists for standard genome sequencing and annotation.</title>
        <authorList>
            <consortium name="The Broad Institute Genomics Platform"/>
            <consortium name="The Broad Institute Genome Sequencing Center for Infectious Disease"/>
            <person name="Wu L."/>
            <person name="Ma J."/>
        </authorList>
    </citation>
    <scope>NUCLEOTIDE SEQUENCE [LARGE SCALE GENOMIC DNA]</scope>
    <source>
        <strain evidence="4 5">JCM 6242</strain>
    </source>
</reference>
<name>A0ABN3W6A2_9ACTN</name>
<proteinExistence type="predicted"/>
<sequence>MSLIDRIPPRSGPARFAEWREAAEKVAERLRADAAERDIAGANPVAEIELLRGSGLLTIHLPEELGGGGASFEQVLRIVRILATGDSSIAQIAAYHFLATRAGLDGGNRALAERRAKGFVEEGWFAASVAQAAYEPLVLASPDGDGFRLTGTKPFTSGAAVADTLIVWVRFAEGSVIDGTDMSGLVGQFAIRSPADGIVFGDDWDNIGQRLTVSGSTTLRDVRVTADDLLDYGHPDTPLSPRQTLQVPQAQLAFGNLYLGVAIGALDEALDYTRTRSRPWLTSGVAEATEDPLVVERYGRLWVQVESAIALADKAGELVQAAIDRADELTADERGRAAVAAYQSKVHSTEVALEVTSRIFELTGARSTARAYGLDRHWRNVRTHTLHDPAHHKLLEIGHFALNGRSPQPTYYS</sequence>
<keyword evidence="1" id="KW-0560">Oxidoreductase</keyword>
<organism evidence="4 5">
    <name type="scientific">Streptosporangium fragile</name>
    <dbReference type="NCBI Taxonomy" id="46186"/>
    <lineage>
        <taxon>Bacteria</taxon>
        <taxon>Bacillati</taxon>
        <taxon>Actinomycetota</taxon>
        <taxon>Actinomycetes</taxon>
        <taxon>Streptosporangiales</taxon>
        <taxon>Streptosporangiaceae</taxon>
        <taxon>Streptosporangium</taxon>
    </lineage>
</organism>
<dbReference type="SUPFAM" id="SSF47203">
    <property type="entry name" value="Acyl-CoA dehydrogenase C-terminal domain-like"/>
    <property type="match status" value="1"/>
</dbReference>
<dbReference type="Pfam" id="PF02771">
    <property type="entry name" value="Acyl-CoA_dh_N"/>
    <property type="match status" value="1"/>
</dbReference>
<dbReference type="InterPro" id="IPR013786">
    <property type="entry name" value="AcylCoA_DH/ox_N"/>
</dbReference>
<dbReference type="Pfam" id="PF08028">
    <property type="entry name" value="Acyl-CoA_dh_2"/>
    <property type="match status" value="1"/>
</dbReference>
<accession>A0ABN3W6A2</accession>
<evidence type="ECO:0000313" key="4">
    <source>
        <dbReference type="EMBL" id="GAA2898551.1"/>
    </source>
</evidence>
<dbReference type="Gene3D" id="2.40.110.10">
    <property type="entry name" value="Butyryl-CoA Dehydrogenase, subunit A, domain 2"/>
    <property type="match status" value="1"/>
</dbReference>
<dbReference type="SUPFAM" id="SSF56645">
    <property type="entry name" value="Acyl-CoA dehydrogenase NM domain-like"/>
    <property type="match status" value="1"/>
</dbReference>
<dbReference type="EMBL" id="BAAAVI010000062">
    <property type="protein sequence ID" value="GAA2898551.1"/>
    <property type="molecule type" value="Genomic_DNA"/>
</dbReference>
<keyword evidence="5" id="KW-1185">Reference proteome</keyword>
<dbReference type="PANTHER" id="PTHR43884:SF12">
    <property type="entry name" value="ISOVALERYL-COA DEHYDROGENASE, MITOCHONDRIAL-RELATED"/>
    <property type="match status" value="1"/>
</dbReference>
<gene>
    <name evidence="4" type="ORF">GCM10010517_63680</name>
</gene>
<dbReference type="PIRSF" id="PIRSF016578">
    <property type="entry name" value="HsaA"/>
    <property type="match status" value="1"/>
</dbReference>
<dbReference type="Gene3D" id="1.10.540.10">
    <property type="entry name" value="Acyl-CoA dehydrogenase/oxidase, N-terminal domain"/>
    <property type="match status" value="1"/>
</dbReference>
<dbReference type="Gene3D" id="1.20.140.10">
    <property type="entry name" value="Butyryl-CoA Dehydrogenase, subunit A, domain 3"/>
    <property type="match status" value="1"/>
</dbReference>
<evidence type="ECO:0000259" key="2">
    <source>
        <dbReference type="Pfam" id="PF02771"/>
    </source>
</evidence>
<dbReference type="InterPro" id="IPR037069">
    <property type="entry name" value="AcylCoA_DH/ox_N_sf"/>
</dbReference>
<evidence type="ECO:0000313" key="5">
    <source>
        <dbReference type="Proteomes" id="UP001500831"/>
    </source>
</evidence>
<dbReference type="PANTHER" id="PTHR43884">
    <property type="entry name" value="ACYL-COA DEHYDROGENASE"/>
    <property type="match status" value="1"/>
</dbReference>
<dbReference type="InterPro" id="IPR009100">
    <property type="entry name" value="AcylCoA_DH/oxidase_NM_dom_sf"/>
</dbReference>
<feature type="domain" description="Acyl-CoA dehydrogenase/oxidase N-terminal" evidence="2">
    <location>
        <begin position="20"/>
        <end position="109"/>
    </location>
</feature>
<dbReference type="Proteomes" id="UP001500831">
    <property type="component" value="Unassembled WGS sequence"/>
</dbReference>
<feature type="domain" description="Acyl-CoA dehydrogenase C-terminal" evidence="3">
    <location>
        <begin position="253"/>
        <end position="387"/>
    </location>
</feature>
<dbReference type="InterPro" id="IPR046373">
    <property type="entry name" value="Acyl-CoA_Oxase/DH_mid-dom_sf"/>
</dbReference>
<protein>
    <submittedName>
        <fullName evidence="4">Acyl-CoA dehydrogenase family protein</fullName>
    </submittedName>
</protein>
<dbReference type="InterPro" id="IPR013107">
    <property type="entry name" value="Acyl-CoA_DH_C"/>
</dbReference>
<comment type="caution">
    <text evidence="4">The sequence shown here is derived from an EMBL/GenBank/DDBJ whole genome shotgun (WGS) entry which is preliminary data.</text>
</comment>